<dbReference type="PROSITE" id="PS51743">
    <property type="entry name" value="ALPHAVIRUS_MT"/>
    <property type="match status" value="1"/>
</dbReference>
<dbReference type="Proteomes" id="UP000716291">
    <property type="component" value="Unassembled WGS sequence"/>
</dbReference>
<gene>
    <name evidence="2" type="ORF">G6F64_012279</name>
</gene>
<dbReference type="AlphaFoldDB" id="A0A9P6WXN7"/>
<sequence length="392" mass="45318">MTELMLAKELKSHTDSVLTSILTRELIELKSKLPALDVQVALVTTEEVKNDTKDDFPGYLITFVEPKRVTPVNRTSWNAGVSSNIHLQVPGDNGLDFDSGRSSPTGFISFIDLRESQRPYASTSHPKSSAARIVVEAILVRKMSLKERFLSLGMGYENMMRRGLDCHVCFPLRNVEKLDDDMYRVGNTIPGAQSRVDRMEYSLRKHVLYTLREKARDHPAFKYFKYSELRAPYFYENTGKVKRCFDPSELCTHTARQAITAFSARQFSLQRLVEIMDVKGIEILHGAEPLSKSMLRFETGDIPLFEQTFYIDIAKDEMRIYNNDEADDYVYKYSQIRQYFFEQGIVHNGRVYTYRHEFVNSSLIMFVIRKMPLGIRPVKCSPVVDIRDNFEF</sequence>
<protein>
    <recommendedName>
        <fullName evidence="1">Alphavirus-like MT domain-containing protein</fullName>
    </recommendedName>
</protein>
<keyword evidence="3" id="KW-1185">Reference proteome</keyword>
<dbReference type="GO" id="GO:0008174">
    <property type="term" value="F:mRNA methyltransferase activity"/>
    <property type="evidence" value="ECO:0007669"/>
    <property type="project" value="InterPro"/>
</dbReference>
<organism evidence="2 3">
    <name type="scientific">Rhizopus oryzae</name>
    <name type="common">Mucormycosis agent</name>
    <name type="synonym">Rhizopus arrhizus var. delemar</name>
    <dbReference type="NCBI Taxonomy" id="64495"/>
    <lineage>
        <taxon>Eukaryota</taxon>
        <taxon>Fungi</taxon>
        <taxon>Fungi incertae sedis</taxon>
        <taxon>Mucoromycota</taxon>
        <taxon>Mucoromycotina</taxon>
        <taxon>Mucoromycetes</taxon>
        <taxon>Mucorales</taxon>
        <taxon>Mucorineae</taxon>
        <taxon>Rhizopodaceae</taxon>
        <taxon>Rhizopus</taxon>
    </lineage>
</organism>
<dbReference type="EMBL" id="JAANQT010003608">
    <property type="protein sequence ID" value="KAG1300901.1"/>
    <property type="molecule type" value="Genomic_DNA"/>
</dbReference>
<evidence type="ECO:0000313" key="2">
    <source>
        <dbReference type="EMBL" id="KAG1300901.1"/>
    </source>
</evidence>
<dbReference type="InterPro" id="IPR002588">
    <property type="entry name" value="Alphavirus-like_MT_dom"/>
</dbReference>
<dbReference type="GO" id="GO:0016556">
    <property type="term" value="P:mRNA modification"/>
    <property type="evidence" value="ECO:0007669"/>
    <property type="project" value="InterPro"/>
</dbReference>
<dbReference type="GO" id="GO:0003723">
    <property type="term" value="F:RNA binding"/>
    <property type="evidence" value="ECO:0007669"/>
    <property type="project" value="InterPro"/>
</dbReference>
<proteinExistence type="predicted"/>
<evidence type="ECO:0000259" key="1">
    <source>
        <dbReference type="PROSITE" id="PS51743"/>
    </source>
</evidence>
<reference evidence="2" key="1">
    <citation type="journal article" date="2020" name="Microb. Genom.">
        <title>Genetic diversity of clinical and environmental Mucorales isolates obtained from an investigation of mucormycosis cases among solid organ transplant recipients.</title>
        <authorList>
            <person name="Nguyen M.H."/>
            <person name="Kaul D."/>
            <person name="Muto C."/>
            <person name="Cheng S.J."/>
            <person name="Richter R.A."/>
            <person name="Bruno V.M."/>
            <person name="Liu G."/>
            <person name="Beyhan S."/>
            <person name="Sundermann A.J."/>
            <person name="Mounaud S."/>
            <person name="Pasculle A.W."/>
            <person name="Nierman W.C."/>
            <person name="Driscoll E."/>
            <person name="Cumbie R."/>
            <person name="Clancy C.J."/>
            <person name="Dupont C.L."/>
        </authorList>
    </citation>
    <scope>NUCLEOTIDE SEQUENCE</scope>
    <source>
        <strain evidence="2">GL11</strain>
    </source>
</reference>
<dbReference type="GO" id="GO:0006396">
    <property type="term" value="P:RNA processing"/>
    <property type="evidence" value="ECO:0007669"/>
    <property type="project" value="InterPro"/>
</dbReference>
<name>A0A9P6WXN7_RHIOR</name>
<comment type="caution">
    <text evidence="2">The sequence shown here is derived from an EMBL/GenBank/DDBJ whole genome shotgun (WGS) entry which is preliminary data.</text>
</comment>
<feature type="domain" description="Alphavirus-like MT" evidence="1">
    <location>
        <begin position="116"/>
        <end position="340"/>
    </location>
</feature>
<accession>A0A9P6WXN7</accession>
<evidence type="ECO:0000313" key="3">
    <source>
        <dbReference type="Proteomes" id="UP000716291"/>
    </source>
</evidence>